<dbReference type="OrthoDB" id="9796404at2"/>
<reference evidence="1 2" key="1">
    <citation type="submission" date="2019-07" db="EMBL/GenBank/DDBJ databases">
        <title>Whole genome shotgun sequence of Brevifollis gellanilyticus NBRC 108608.</title>
        <authorList>
            <person name="Hosoyama A."/>
            <person name="Uohara A."/>
            <person name="Ohji S."/>
            <person name="Ichikawa N."/>
        </authorList>
    </citation>
    <scope>NUCLEOTIDE SEQUENCE [LARGE SCALE GENOMIC DNA]</scope>
    <source>
        <strain evidence="1 2">NBRC 108608</strain>
    </source>
</reference>
<proteinExistence type="predicted"/>
<dbReference type="PANTHER" id="PTHR39550:SF1">
    <property type="entry name" value="SLL0658 PROTEIN"/>
    <property type="match status" value="1"/>
</dbReference>
<sequence>MTVINTSPAIHLHAVLVDGLGALTHLIGDIVIPWEVGQELAAGHAKDSTWHDIQALSGIILRKSAVTVHPLLSAQIDLGEAAVIQTAMDEGHETVILDDLKARRMALTLGLKVTGTLGILLQAKQAQQLPSVSAAIATLERRGMWIAPSVVEKALKLAGEL</sequence>
<name>A0A512M4X9_9BACT</name>
<gene>
    <name evidence="1" type="ORF">BGE01nite_10830</name>
</gene>
<keyword evidence="2" id="KW-1185">Reference proteome</keyword>
<dbReference type="EMBL" id="BKAG01000005">
    <property type="protein sequence ID" value="GEP41792.1"/>
    <property type="molecule type" value="Genomic_DNA"/>
</dbReference>
<evidence type="ECO:0000313" key="2">
    <source>
        <dbReference type="Proteomes" id="UP000321577"/>
    </source>
</evidence>
<dbReference type="PANTHER" id="PTHR39550">
    <property type="entry name" value="SLL0658 PROTEIN"/>
    <property type="match status" value="1"/>
</dbReference>
<dbReference type="RefSeq" id="WP_146849249.1">
    <property type="nucleotide sequence ID" value="NZ_BKAG01000005.1"/>
</dbReference>
<dbReference type="AlphaFoldDB" id="A0A512M4X9"/>
<dbReference type="Proteomes" id="UP000321577">
    <property type="component" value="Unassembled WGS sequence"/>
</dbReference>
<comment type="caution">
    <text evidence="1">The sequence shown here is derived from an EMBL/GenBank/DDBJ whole genome shotgun (WGS) entry which is preliminary data.</text>
</comment>
<dbReference type="Pfam" id="PF11848">
    <property type="entry name" value="DUF3368"/>
    <property type="match status" value="1"/>
</dbReference>
<protein>
    <submittedName>
        <fullName evidence="1">DUF3368 domain-containing protein</fullName>
    </submittedName>
</protein>
<organism evidence="1 2">
    <name type="scientific">Brevifollis gellanilyticus</name>
    <dbReference type="NCBI Taxonomy" id="748831"/>
    <lineage>
        <taxon>Bacteria</taxon>
        <taxon>Pseudomonadati</taxon>
        <taxon>Verrucomicrobiota</taxon>
        <taxon>Verrucomicrobiia</taxon>
        <taxon>Verrucomicrobiales</taxon>
        <taxon>Verrucomicrobiaceae</taxon>
    </lineage>
</organism>
<dbReference type="InterPro" id="IPR021799">
    <property type="entry name" value="PIN-like_prokaryotic"/>
</dbReference>
<evidence type="ECO:0000313" key="1">
    <source>
        <dbReference type="EMBL" id="GEP41792.1"/>
    </source>
</evidence>
<accession>A0A512M4X9</accession>